<feature type="signal peptide" evidence="4">
    <location>
        <begin position="1"/>
        <end position="18"/>
    </location>
</feature>
<evidence type="ECO:0000256" key="2">
    <source>
        <dbReference type="PIRSR" id="PIRSR000137-1"/>
    </source>
</evidence>
<keyword evidence="3" id="KW-0274">FAD</keyword>
<sequence>MAFLSILASFAFVRVALCAAPFHRPAFPPNWPSHPFGPPAFPAYHHIEPSSTANQSYDYIIIGGGTAGLTVANRLTEDPSVTVLVIEYGYLDNNETVLIPYYANFNNYRDLFNLTSTPLVHLNNETSAVYAAATVGGGSVVNGMYFDRASAADYDAWEAIGNPGWGWDGLLPYFIKSTNFTPPTPAVAAEYNYTWDISVWGTSGPVHASIAPFEWPEEPYFFTAWSELDNGTIPYPIDGANGSGVGVFWVPNSEDPTTETRSDARTAYYDPVVNRTNLHLVTGTQVNRILFEGKTAVGVSMTSRDTNETVSAYASEEVVLAAGAIFSPHILQLSGIGASSMLEAAGIDVINDLPGVGMNFQDHPTAYLVYALLNDTYPNPNLLSTNATYYEEQETLYFANRTGAWVQAHGNSAAFLPLRTITDQADEIVSMAAAQNTSEYLPAMYDATSRAGYAKQHALLTALVNSSEAAMYEFPFAGSGLSPNAMERPFSRGTIILNLTDPFGSQPVIDYNTLANPVDGLMSVAMLNFTRRFYATPTMSRLGPLEIVPGANYTSTEEILAVFEAGVLTPSFAHPSCACPMMPLEYGGVVSPELLVYGVEHLSVVDSSIIPIIPATHLCNTVYAIAEKAADLIKARHSGRGASW</sequence>
<proteinExistence type="inferred from homology"/>
<evidence type="ECO:0000313" key="7">
    <source>
        <dbReference type="Proteomes" id="UP000011761"/>
    </source>
</evidence>
<feature type="active site" description="Proton donor" evidence="2">
    <location>
        <position position="574"/>
    </location>
</feature>
<dbReference type="SUPFAM" id="SSF54373">
    <property type="entry name" value="FAD-linked reductases, C-terminal domain"/>
    <property type="match status" value="1"/>
</dbReference>
<dbReference type="InterPro" id="IPR000172">
    <property type="entry name" value="GMC_OxRdtase_N"/>
</dbReference>
<keyword evidence="4" id="KW-0732">Signal</keyword>
<protein>
    <recommendedName>
        <fullName evidence="5">Glucose-methanol-choline oxidoreductase N-terminal domain-containing protein</fullName>
    </recommendedName>
</protein>
<dbReference type="Proteomes" id="UP000011761">
    <property type="component" value="Unassembled WGS sequence"/>
</dbReference>
<dbReference type="RefSeq" id="XP_007676619.1">
    <property type="nucleotide sequence ID" value="XM_007678429.1"/>
</dbReference>
<dbReference type="GO" id="GO:0016614">
    <property type="term" value="F:oxidoreductase activity, acting on CH-OH group of donors"/>
    <property type="evidence" value="ECO:0007669"/>
    <property type="project" value="InterPro"/>
</dbReference>
<evidence type="ECO:0000256" key="4">
    <source>
        <dbReference type="SAM" id="SignalP"/>
    </source>
</evidence>
<dbReference type="EMBL" id="KB445555">
    <property type="protein sequence ID" value="EMC96648.1"/>
    <property type="molecule type" value="Genomic_DNA"/>
</dbReference>
<feature type="chain" id="PRO_5004021812" description="Glucose-methanol-choline oxidoreductase N-terminal domain-containing protein" evidence="4">
    <location>
        <begin position="19"/>
        <end position="644"/>
    </location>
</feature>
<evidence type="ECO:0000313" key="6">
    <source>
        <dbReference type="EMBL" id="EMC96648.1"/>
    </source>
</evidence>
<dbReference type="GeneID" id="19108839"/>
<feature type="binding site" evidence="3">
    <location>
        <position position="286"/>
    </location>
    <ligand>
        <name>FAD</name>
        <dbReference type="ChEBI" id="CHEBI:57692"/>
    </ligand>
</feature>
<dbReference type="GO" id="GO:0044550">
    <property type="term" value="P:secondary metabolite biosynthetic process"/>
    <property type="evidence" value="ECO:0007669"/>
    <property type="project" value="TreeGrafter"/>
</dbReference>
<dbReference type="GO" id="GO:0050660">
    <property type="term" value="F:flavin adenine dinucleotide binding"/>
    <property type="evidence" value="ECO:0007669"/>
    <property type="project" value="InterPro"/>
</dbReference>
<dbReference type="eggNOG" id="KOG1238">
    <property type="taxonomic scope" value="Eukaryota"/>
</dbReference>
<dbReference type="Pfam" id="PF05199">
    <property type="entry name" value="GMC_oxred_C"/>
    <property type="match status" value="1"/>
</dbReference>
<dbReference type="KEGG" id="bcom:BAUCODRAFT_148224"/>
<dbReference type="HOGENOM" id="CLU_002865_6_1_1"/>
<dbReference type="AlphaFoldDB" id="M2MYH9"/>
<dbReference type="PANTHER" id="PTHR11552:SF115">
    <property type="entry name" value="DEHYDROGENASE XPTC-RELATED"/>
    <property type="match status" value="1"/>
</dbReference>
<gene>
    <name evidence="6" type="ORF">BAUCODRAFT_148224</name>
</gene>
<comment type="cofactor">
    <cofactor evidence="3">
        <name>FAD</name>
        <dbReference type="ChEBI" id="CHEBI:57692"/>
    </cofactor>
</comment>
<feature type="active site" description="Proton acceptor" evidence="2">
    <location>
        <position position="617"/>
    </location>
</feature>
<dbReference type="PROSITE" id="PS00624">
    <property type="entry name" value="GMC_OXRED_2"/>
    <property type="match status" value="1"/>
</dbReference>
<evidence type="ECO:0000256" key="3">
    <source>
        <dbReference type="PIRSR" id="PIRSR000137-2"/>
    </source>
</evidence>
<dbReference type="InterPro" id="IPR007867">
    <property type="entry name" value="GMC_OxRtase_C"/>
</dbReference>
<name>M2MYH9_BAUPA</name>
<dbReference type="Gene3D" id="3.30.560.10">
    <property type="entry name" value="Glucose Oxidase, domain 3"/>
    <property type="match status" value="1"/>
</dbReference>
<feature type="domain" description="Glucose-methanol-choline oxidoreductase N-terminal" evidence="5">
    <location>
        <begin position="323"/>
        <end position="337"/>
    </location>
</feature>
<dbReference type="PIRSF" id="PIRSF000137">
    <property type="entry name" value="Alcohol_oxidase"/>
    <property type="match status" value="1"/>
</dbReference>
<dbReference type="InterPro" id="IPR036188">
    <property type="entry name" value="FAD/NAD-bd_sf"/>
</dbReference>
<dbReference type="OrthoDB" id="269227at2759"/>
<keyword evidence="7" id="KW-1185">Reference proteome</keyword>
<organism evidence="6 7">
    <name type="scientific">Baudoinia panamericana (strain UAMH 10762)</name>
    <name type="common">Angels' share fungus</name>
    <name type="synonym">Baudoinia compniacensis (strain UAMH 10762)</name>
    <dbReference type="NCBI Taxonomy" id="717646"/>
    <lineage>
        <taxon>Eukaryota</taxon>
        <taxon>Fungi</taxon>
        <taxon>Dikarya</taxon>
        <taxon>Ascomycota</taxon>
        <taxon>Pezizomycotina</taxon>
        <taxon>Dothideomycetes</taxon>
        <taxon>Dothideomycetidae</taxon>
        <taxon>Mycosphaerellales</taxon>
        <taxon>Teratosphaeriaceae</taxon>
        <taxon>Baudoinia</taxon>
    </lineage>
</organism>
<evidence type="ECO:0000259" key="5">
    <source>
        <dbReference type="PROSITE" id="PS00624"/>
    </source>
</evidence>
<dbReference type="SUPFAM" id="SSF51905">
    <property type="entry name" value="FAD/NAD(P)-binding domain"/>
    <property type="match status" value="1"/>
</dbReference>
<dbReference type="InterPro" id="IPR012132">
    <property type="entry name" value="GMC_OxRdtase"/>
</dbReference>
<evidence type="ECO:0000256" key="1">
    <source>
        <dbReference type="ARBA" id="ARBA00010790"/>
    </source>
</evidence>
<dbReference type="OMA" id="EHAMGNA"/>
<accession>M2MYH9</accession>
<dbReference type="Pfam" id="PF00732">
    <property type="entry name" value="GMC_oxred_N"/>
    <property type="match status" value="1"/>
</dbReference>
<reference evidence="6 7" key="1">
    <citation type="journal article" date="2012" name="PLoS Pathog.">
        <title>Diverse lifestyles and strategies of plant pathogenesis encoded in the genomes of eighteen Dothideomycetes fungi.</title>
        <authorList>
            <person name="Ohm R.A."/>
            <person name="Feau N."/>
            <person name="Henrissat B."/>
            <person name="Schoch C.L."/>
            <person name="Horwitz B.A."/>
            <person name="Barry K.W."/>
            <person name="Condon B.J."/>
            <person name="Copeland A.C."/>
            <person name="Dhillon B."/>
            <person name="Glaser F."/>
            <person name="Hesse C.N."/>
            <person name="Kosti I."/>
            <person name="LaButti K."/>
            <person name="Lindquist E.A."/>
            <person name="Lucas S."/>
            <person name="Salamov A.A."/>
            <person name="Bradshaw R.E."/>
            <person name="Ciuffetti L."/>
            <person name="Hamelin R.C."/>
            <person name="Kema G.H.J."/>
            <person name="Lawrence C."/>
            <person name="Scott J.A."/>
            <person name="Spatafora J.W."/>
            <person name="Turgeon B.G."/>
            <person name="de Wit P.J.G.M."/>
            <person name="Zhong S."/>
            <person name="Goodwin S.B."/>
            <person name="Grigoriev I.V."/>
        </authorList>
    </citation>
    <scope>NUCLEOTIDE SEQUENCE [LARGE SCALE GENOMIC DNA]</scope>
    <source>
        <strain evidence="6 7">UAMH 10762</strain>
    </source>
</reference>
<comment type="similarity">
    <text evidence="1">Belongs to the GMC oxidoreductase family.</text>
</comment>
<dbReference type="Gene3D" id="3.50.50.60">
    <property type="entry name" value="FAD/NAD(P)-binding domain"/>
    <property type="match status" value="1"/>
</dbReference>
<dbReference type="PANTHER" id="PTHR11552">
    <property type="entry name" value="GLUCOSE-METHANOL-CHOLINE GMC OXIDOREDUCTASE"/>
    <property type="match status" value="1"/>
</dbReference>
<keyword evidence="3" id="KW-0285">Flavoprotein</keyword>